<name>A0A9P7ZBM9_9HELO</name>
<dbReference type="InterPro" id="IPR045582">
    <property type="entry name" value="Trehalase-like_N"/>
</dbReference>
<dbReference type="Proteomes" id="UP000887226">
    <property type="component" value="Unassembled WGS sequence"/>
</dbReference>
<evidence type="ECO:0000259" key="1">
    <source>
        <dbReference type="Pfam" id="PF00723"/>
    </source>
</evidence>
<evidence type="ECO:0000313" key="4">
    <source>
        <dbReference type="Proteomes" id="UP000887226"/>
    </source>
</evidence>
<dbReference type="InterPro" id="IPR008928">
    <property type="entry name" value="6-hairpin_glycosidase_sf"/>
</dbReference>
<dbReference type="GO" id="GO:0004553">
    <property type="term" value="F:hydrolase activity, hydrolyzing O-glycosyl compounds"/>
    <property type="evidence" value="ECO:0007669"/>
    <property type="project" value="TreeGrafter"/>
</dbReference>
<dbReference type="Pfam" id="PF00723">
    <property type="entry name" value="Glyco_hydro_15"/>
    <property type="match status" value="1"/>
</dbReference>
<dbReference type="InterPro" id="IPR012341">
    <property type="entry name" value="6hp_glycosidase-like_sf"/>
</dbReference>
<dbReference type="InterPro" id="IPR011613">
    <property type="entry name" value="GH15-like"/>
</dbReference>
<gene>
    <name evidence="3" type="ORF">BJ878DRAFT_547945</name>
</gene>
<dbReference type="PANTHER" id="PTHR31616">
    <property type="entry name" value="TREHALASE"/>
    <property type="match status" value="1"/>
</dbReference>
<keyword evidence="4" id="KW-1185">Reference proteome</keyword>
<sequence length="683" mass="77622">MGHCSTPTVAQQIFRRAANGYLPVENYGLIGNMRTCALVGIDGSIDFMCWPDFDSPSIFCRLLDKDKGGYFSISPPPEASVTTKQAYLPSSSILSTTWIAEEGVATVIDFFPRPKNSYVVPKSGKGMPYREALTVQDELKRWLVRRVECIRGNVDMDVEIFPAFDYAREGHELEILIPTHQAGSKESKTVTFASKGLKLQLDVIVDHGDEDGQSCPQIIFKKIERKGCKGSGVVAHIHLEEGQQMSFILRDDIPNHVTSDITTEVVDIQQHDTQSFWFNWISKSSYKGRWREKVHRSLMILKLLTYEVTGAIIAAPTFSIPEDIGGVRNWDYRFCWVRDSSFTIYILLRMGFVDEADAYMSFISDRFRLSRGADGSLPIMFTIRGETDIPELTLEQLSSHLDGYRGSKPVRIGNGAAFHQQFDIYGELMDAIYLYNKYGRPITWEQWVAIREILDYVTTIYRDPDMSIWEVRNKKQHFVYSKIMLWVAFDRGLRLAEKRCLPCPNRTKWLQIRDEIYEEVQDRGYSQTLGCYIQSYENGDFLDSSILIAPLVFFVSPNDPRFLRTIDRILLSPEKGGLTSTGLVYRYDTDHSQDGVGGREGAFSMCTFWLVEALTRAGVYEKKYLTRAVNIFENVLSFGNHLGMFSEEIARSGEQLGNTPQAFSHLALISAAFNLDRVSSQGA</sequence>
<dbReference type="PANTHER" id="PTHR31616:SF0">
    <property type="entry name" value="GLUCAN 1,4-ALPHA-GLUCOSIDASE"/>
    <property type="match status" value="1"/>
</dbReference>
<evidence type="ECO:0000259" key="2">
    <source>
        <dbReference type="Pfam" id="PF19291"/>
    </source>
</evidence>
<reference evidence="3" key="1">
    <citation type="journal article" date="2021" name="IMA Fungus">
        <title>Genomic characterization of three marine fungi, including Emericellopsis atlantica sp. nov. with signatures of a generalist lifestyle and marine biomass degradation.</title>
        <authorList>
            <person name="Hagestad O.C."/>
            <person name="Hou L."/>
            <person name="Andersen J.H."/>
            <person name="Hansen E.H."/>
            <person name="Altermark B."/>
            <person name="Li C."/>
            <person name="Kuhnert E."/>
            <person name="Cox R.J."/>
            <person name="Crous P.W."/>
            <person name="Spatafora J.W."/>
            <person name="Lail K."/>
            <person name="Amirebrahimi M."/>
            <person name="Lipzen A."/>
            <person name="Pangilinan J."/>
            <person name="Andreopoulos W."/>
            <person name="Hayes R.D."/>
            <person name="Ng V."/>
            <person name="Grigoriev I.V."/>
            <person name="Jackson S.A."/>
            <person name="Sutton T.D.S."/>
            <person name="Dobson A.D.W."/>
            <person name="Rama T."/>
        </authorList>
    </citation>
    <scope>NUCLEOTIDE SEQUENCE</scope>
    <source>
        <strain evidence="3">TRa3180A</strain>
    </source>
</reference>
<dbReference type="GO" id="GO:0005975">
    <property type="term" value="P:carbohydrate metabolic process"/>
    <property type="evidence" value="ECO:0007669"/>
    <property type="project" value="InterPro"/>
</dbReference>
<feature type="domain" description="GH15-like" evidence="1">
    <location>
        <begin position="291"/>
        <end position="672"/>
    </location>
</feature>
<protein>
    <submittedName>
        <fullName evidence="3">Six-hairpin glycosidase-like protein</fullName>
    </submittedName>
</protein>
<dbReference type="Gene3D" id="1.50.10.10">
    <property type="match status" value="1"/>
</dbReference>
<keyword evidence="3" id="KW-0378">Hydrolase</keyword>
<dbReference type="EMBL" id="MU253747">
    <property type="protein sequence ID" value="KAG9248525.1"/>
    <property type="molecule type" value="Genomic_DNA"/>
</dbReference>
<comment type="caution">
    <text evidence="3">The sequence shown here is derived from an EMBL/GenBank/DDBJ whole genome shotgun (WGS) entry which is preliminary data.</text>
</comment>
<accession>A0A9P7ZBM9</accession>
<proteinExistence type="predicted"/>
<evidence type="ECO:0000313" key="3">
    <source>
        <dbReference type="EMBL" id="KAG9248525.1"/>
    </source>
</evidence>
<dbReference type="Pfam" id="PF19291">
    <property type="entry name" value="TREH_N"/>
    <property type="match status" value="1"/>
</dbReference>
<dbReference type="AlphaFoldDB" id="A0A9P7ZBM9"/>
<dbReference type="SUPFAM" id="SSF48208">
    <property type="entry name" value="Six-hairpin glycosidases"/>
    <property type="match status" value="1"/>
</dbReference>
<feature type="domain" description="Trehalase-like N-terminal" evidence="2">
    <location>
        <begin position="22"/>
        <end position="113"/>
    </location>
</feature>
<organism evidence="3 4">
    <name type="scientific">Calycina marina</name>
    <dbReference type="NCBI Taxonomy" id="1763456"/>
    <lineage>
        <taxon>Eukaryota</taxon>
        <taxon>Fungi</taxon>
        <taxon>Dikarya</taxon>
        <taxon>Ascomycota</taxon>
        <taxon>Pezizomycotina</taxon>
        <taxon>Leotiomycetes</taxon>
        <taxon>Helotiales</taxon>
        <taxon>Pezizellaceae</taxon>
        <taxon>Calycina</taxon>
    </lineage>
</organism>
<keyword evidence="3" id="KW-0326">Glycosidase</keyword>
<dbReference type="OrthoDB" id="406733at2759"/>